<name>A0A182WH25_9DIPT</name>
<dbReference type="EnsemblMetazoa" id="AMIN009677-RA">
    <property type="protein sequence ID" value="AMIN009677-PA"/>
    <property type="gene ID" value="AMIN009677"/>
</dbReference>
<reference evidence="1" key="2">
    <citation type="submission" date="2020-05" db="UniProtKB">
        <authorList>
            <consortium name="EnsemblMetazoa"/>
        </authorList>
    </citation>
    <scope>IDENTIFICATION</scope>
    <source>
        <strain evidence="1">MINIMUS1</strain>
    </source>
</reference>
<evidence type="ECO:0000313" key="2">
    <source>
        <dbReference type="Proteomes" id="UP000075920"/>
    </source>
</evidence>
<protein>
    <submittedName>
        <fullName evidence="1">Uncharacterized protein</fullName>
    </submittedName>
</protein>
<dbReference type="AlphaFoldDB" id="A0A182WH25"/>
<reference evidence="2" key="1">
    <citation type="submission" date="2013-03" db="EMBL/GenBank/DDBJ databases">
        <title>The Genome Sequence of Anopheles minimus MINIMUS1.</title>
        <authorList>
            <consortium name="The Broad Institute Genomics Platform"/>
            <person name="Neafsey D.E."/>
            <person name="Walton C."/>
            <person name="Walker B."/>
            <person name="Young S.K."/>
            <person name="Zeng Q."/>
            <person name="Gargeya S."/>
            <person name="Fitzgerald M."/>
            <person name="Haas B."/>
            <person name="Abouelleil A."/>
            <person name="Allen A.W."/>
            <person name="Alvarado L."/>
            <person name="Arachchi H.M."/>
            <person name="Berlin A.M."/>
            <person name="Chapman S.B."/>
            <person name="Gainer-Dewar J."/>
            <person name="Goldberg J."/>
            <person name="Griggs A."/>
            <person name="Gujja S."/>
            <person name="Hansen M."/>
            <person name="Howarth C."/>
            <person name="Imamovic A."/>
            <person name="Ireland A."/>
            <person name="Larimer J."/>
            <person name="McCowan C."/>
            <person name="Murphy C."/>
            <person name="Pearson M."/>
            <person name="Poon T.W."/>
            <person name="Priest M."/>
            <person name="Roberts A."/>
            <person name="Saif S."/>
            <person name="Shea T."/>
            <person name="Sisk P."/>
            <person name="Sykes S."/>
            <person name="Wortman J."/>
            <person name="Nusbaum C."/>
            <person name="Birren B."/>
        </authorList>
    </citation>
    <scope>NUCLEOTIDE SEQUENCE [LARGE SCALE GENOMIC DNA]</scope>
    <source>
        <strain evidence="2">MINIMUS1</strain>
    </source>
</reference>
<keyword evidence="2" id="KW-1185">Reference proteome</keyword>
<sequence length="77" mass="9133">MANKWQVYRESWPTFSPNTPYHYKSHALDTFGRLRRRRDGKHCGGVWMYQQINHSTVCGINRINPWNPRLRLSSNSG</sequence>
<dbReference type="Proteomes" id="UP000075920">
    <property type="component" value="Unassembled WGS sequence"/>
</dbReference>
<accession>A0A182WH25</accession>
<proteinExistence type="predicted"/>
<dbReference type="VEuPathDB" id="VectorBase:AMIN009677"/>
<organism evidence="1 2">
    <name type="scientific">Anopheles minimus</name>
    <dbReference type="NCBI Taxonomy" id="112268"/>
    <lineage>
        <taxon>Eukaryota</taxon>
        <taxon>Metazoa</taxon>
        <taxon>Ecdysozoa</taxon>
        <taxon>Arthropoda</taxon>
        <taxon>Hexapoda</taxon>
        <taxon>Insecta</taxon>
        <taxon>Pterygota</taxon>
        <taxon>Neoptera</taxon>
        <taxon>Endopterygota</taxon>
        <taxon>Diptera</taxon>
        <taxon>Nematocera</taxon>
        <taxon>Culicoidea</taxon>
        <taxon>Culicidae</taxon>
        <taxon>Anophelinae</taxon>
        <taxon>Anopheles</taxon>
    </lineage>
</organism>
<evidence type="ECO:0000313" key="1">
    <source>
        <dbReference type="EnsemblMetazoa" id="AMIN009677-PA"/>
    </source>
</evidence>